<organism evidence="16 17">
    <name type="scientific">Kingdonia uniflora</name>
    <dbReference type="NCBI Taxonomy" id="39325"/>
    <lineage>
        <taxon>Eukaryota</taxon>
        <taxon>Viridiplantae</taxon>
        <taxon>Streptophyta</taxon>
        <taxon>Embryophyta</taxon>
        <taxon>Tracheophyta</taxon>
        <taxon>Spermatophyta</taxon>
        <taxon>Magnoliopsida</taxon>
        <taxon>Ranunculales</taxon>
        <taxon>Circaeasteraceae</taxon>
        <taxon>Kingdonia</taxon>
    </lineage>
</organism>
<evidence type="ECO:0000256" key="8">
    <source>
        <dbReference type="ARBA" id="ARBA00022801"/>
    </source>
</evidence>
<dbReference type="SUPFAM" id="SSF52540">
    <property type="entry name" value="P-loop containing nucleoside triphosphate hydrolases"/>
    <property type="match status" value="1"/>
</dbReference>
<keyword evidence="10" id="KW-1133">Transmembrane helix</keyword>
<dbReference type="EMBL" id="JACGCM010002686">
    <property type="protein sequence ID" value="KAF6136553.1"/>
    <property type="molecule type" value="Genomic_DNA"/>
</dbReference>
<dbReference type="FunFam" id="3.40.50.300:FF:000553">
    <property type="entry name" value="Mitochondrial Rho GTPase"/>
    <property type="match status" value="1"/>
</dbReference>
<gene>
    <name evidence="16" type="ORF">GIB67_016009</name>
</gene>
<evidence type="ECO:0000256" key="14">
    <source>
        <dbReference type="SAM" id="MobiDB-lite"/>
    </source>
</evidence>
<dbReference type="GO" id="GO:0016787">
    <property type="term" value="F:hydrolase activity"/>
    <property type="evidence" value="ECO:0007669"/>
    <property type="project" value="UniProtKB-KW"/>
</dbReference>
<keyword evidence="8" id="KW-0378">Hydrolase</keyword>
<evidence type="ECO:0000256" key="1">
    <source>
        <dbReference type="ARBA" id="ARBA00004200"/>
    </source>
</evidence>
<keyword evidence="11" id="KW-0496">Mitochondrion</keyword>
<evidence type="ECO:0000256" key="13">
    <source>
        <dbReference type="ARBA" id="ARBA00023136"/>
    </source>
</evidence>
<dbReference type="GO" id="GO:0046872">
    <property type="term" value="F:metal ion binding"/>
    <property type="evidence" value="ECO:0007669"/>
    <property type="project" value="UniProtKB-KW"/>
</dbReference>
<evidence type="ECO:0000256" key="7">
    <source>
        <dbReference type="ARBA" id="ARBA00022787"/>
    </source>
</evidence>
<comment type="similarity">
    <text evidence="2">Belongs to the mitochondrial Rho GTPase family.</text>
</comment>
<dbReference type="AlphaFoldDB" id="A0A7J7L1R2"/>
<dbReference type="OrthoDB" id="10020961at2759"/>
<dbReference type="Pfam" id="PF08355">
    <property type="entry name" value="EF_assoc_1"/>
    <property type="match status" value="1"/>
</dbReference>
<feature type="region of interest" description="Disordered" evidence="14">
    <location>
        <begin position="322"/>
        <end position="344"/>
    </location>
</feature>
<dbReference type="InterPro" id="IPR052266">
    <property type="entry name" value="Miro-EF-hand_domain"/>
</dbReference>
<comment type="subcellular location">
    <subcellularLocation>
        <location evidence="1">Mitochondrion outer membrane</location>
        <topology evidence="1">Single-pass type IV membrane protein</topology>
    </subcellularLocation>
</comment>
<accession>A0A7J7L1R2</accession>
<dbReference type="PANTHER" id="PTHR46819:SF1">
    <property type="entry name" value="EF-HAND CALCIUM-BINDING DOMAIN-CONTAINING PROTEIN 7"/>
    <property type="match status" value="1"/>
</dbReference>
<evidence type="ECO:0000256" key="4">
    <source>
        <dbReference type="ARBA" id="ARBA00022723"/>
    </source>
</evidence>
<comment type="caution">
    <text evidence="16">The sequence shown here is derived from an EMBL/GenBank/DDBJ whole genome shotgun (WGS) entry which is preliminary data.</text>
</comment>
<keyword evidence="12" id="KW-0342">GTP-binding</keyword>
<dbReference type="PANTHER" id="PTHR46819">
    <property type="entry name" value="EF-HAND CALCIUM-BINDING DOMAIN-CONTAINING PROTEIN 7"/>
    <property type="match status" value="1"/>
</dbReference>
<keyword evidence="5" id="KW-0677">Repeat</keyword>
<evidence type="ECO:0000256" key="2">
    <source>
        <dbReference type="ARBA" id="ARBA00007981"/>
    </source>
</evidence>
<dbReference type="Proteomes" id="UP000541444">
    <property type="component" value="Unassembled WGS sequence"/>
</dbReference>
<keyword evidence="4" id="KW-0479">Metal-binding</keyword>
<evidence type="ECO:0000256" key="6">
    <source>
        <dbReference type="ARBA" id="ARBA00022741"/>
    </source>
</evidence>
<evidence type="ECO:0000256" key="12">
    <source>
        <dbReference type="ARBA" id="ARBA00023134"/>
    </source>
</evidence>
<dbReference type="InterPro" id="IPR013566">
    <property type="entry name" value="EF_hand_assoc_1"/>
</dbReference>
<evidence type="ECO:0000259" key="15">
    <source>
        <dbReference type="Pfam" id="PF08355"/>
    </source>
</evidence>
<evidence type="ECO:0000256" key="3">
    <source>
        <dbReference type="ARBA" id="ARBA00022692"/>
    </source>
</evidence>
<keyword evidence="17" id="KW-1185">Reference proteome</keyword>
<feature type="domain" description="Mitochondrial Rho GTPase 1/3 EF hand associated type-1" evidence="15">
    <location>
        <begin position="9"/>
        <end position="75"/>
    </location>
</feature>
<keyword evidence="7" id="KW-1000">Mitochondrion outer membrane</keyword>
<evidence type="ECO:0000313" key="17">
    <source>
        <dbReference type="Proteomes" id="UP000541444"/>
    </source>
</evidence>
<keyword evidence="13" id="KW-0472">Membrane</keyword>
<name>A0A7J7L1R2_9MAGN</name>
<reference evidence="16 17" key="1">
    <citation type="journal article" date="2020" name="IScience">
        <title>Genome Sequencing of the Endangered Kingdonia uniflora (Circaeasteraceae, Ranunculales) Reveals Potential Mechanisms of Evolutionary Specialization.</title>
        <authorList>
            <person name="Sun Y."/>
            <person name="Deng T."/>
            <person name="Zhang A."/>
            <person name="Moore M.J."/>
            <person name="Landis J.B."/>
            <person name="Lin N."/>
            <person name="Zhang H."/>
            <person name="Zhang X."/>
            <person name="Huang J."/>
            <person name="Zhang X."/>
            <person name="Sun H."/>
            <person name="Wang H."/>
        </authorList>
    </citation>
    <scope>NUCLEOTIDE SEQUENCE [LARGE SCALE GENOMIC DNA]</scope>
    <source>
        <strain evidence="16">TB1705</strain>
        <tissue evidence="16">Leaf</tissue>
    </source>
</reference>
<sequence>MYFLTCSPWDEAPYKNDGESTALGGLSLDVFLSKWALMTVLEPSKTLAYLFYIGYPKDTSSPFCIAKRKWLDCKREYLQRNFFQCFVFGPKNAGKSELLNAFLGRCGTKKTLVLREIPEDEVKHLMSEKESLAACDVAIFVHDSSDKSWNKVTNLLLEVASHAKDSGSEMPCLIVTAKDDLDPYGTALKKFRWASQQMGLQAPIPVSTKLGDLNDLFRKIVNTAEQPHLSIPVIEAWEISKVENLNDGFDRITHAVEHSHLIIHPTEALKNSKLGGLKNGFWKIMSRIPEAKVWRDPRYYLVKKNSGSSLSCRSETALMQDRRRQRLSKDKQVNRPTKRSLNVP</sequence>
<keyword evidence="3" id="KW-0812">Transmembrane</keyword>
<keyword evidence="9" id="KW-0106">Calcium</keyword>
<evidence type="ECO:0000256" key="10">
    <source>
        <dbReference type="ARBA" id="ARBA00022989"/>
    </source>
</evidence>
<proteinExistence type="inferred from homology"/>
<dbReference type="GO" id="GO:0005741">
    <property type="term" value="C:mitochondrial outer membrane"/>
    <property type="evidence" value="ECO:0007669"/>
    <property type="project" value="UniProtKB-SubCell"/>
</dbReference>
<protein>
    <recommendedName>
        <fullName evidence="15">Mitochondrial Rho GTPase 1/3 EF hand associated type-1 domain-containing protein</fullName>
    </recommendedName>
</protein>
<dbReference type="Gene3D" id="1.10.238.10">
    <property type="entry name" value="EF-hand"/>
    <property type="match status" value="1"/>
</dbReference>
<keyword evidence="6" id="KW-0547">Nucleotide-binding</keyword>
<dbReference type="GO" id="GO:0005525">
    <property type="term" value="F:GTP binding"/>
    <property type="evidence" value="ECO:0007669"/>
    <property type="project" value="UniProtKB-KW"/>
</dbReference>
<evidence type="ECO:0000256" key="11">
    <source>
        <dbReference type="ARBA" id="ARBA00023128"/>
    </source>
</evidence>
<evidence type="ECO:0000313" key="16">
    <source>
        <dbReference type="EMBL" id="KAF6136553.1"/>
    </source>
</evidence>
<dbReference type="Gene3D" id="3.40.50.300">
    <property type="entry name" value="P-loop containing nucleotide triphosphate hydrolases"/>
    <property type="match status" value="1"/>
</dbReference>
<dbReference type="InterPro" id="IPR027417">
    <property type="entry name" value="P-loop_NTPase"/>
</dbReference>
<evidence type="ECO:0000256" key="9">
    <source>
        <dbReference type="ARBA" id="ARBA00022837"/>
    </source>
</evidence>
<evidence type="ECO:0000256" key="5">
    <source>
        <dbReference type="ARBA" id="ARBA00022737"/>
    </source>
</evidence>